<keyword evidence="2" id="KW-1185">Reference proteome</keyword>
<protein>
    <submittedName>
        <fullName evidence="1">Uncharacterized protein</fullName>
    </submittedName>
</protein>
<evidence type="ECO:0000313" key="1">
    <source>
        <dbReference type="EMBL" id="KIJ40399.1"/>
    </source>
</evidence>
<proteinExistence type="predicted"/>
<dbReference type="AlphaFoldDB" id="A0A0C9UZY6"/>
<accession>A0A0C9UZY6</accession>
<reference evidence="1 2" key="1">
    <citation type="submission" date="2014-06" db="EMBL/GenBank/DDBJ databases">
        <title>Evolutionary Origins and Diversification of the Mycorrhizal Mutualists.</title>
        <authorList>
            <consortium name="DOE Joint Genome Institute"/>
            <consortium name="Mycorrhizal Genomics Consortium"/>
            <person name="Kohler A."/>
            <person name="Kuo A."/>
            <person name="Nagy L.G."/>
            <person name="Floudas D."/>
            <person name="Copeland A."/>
            <person name="Barry K.W."/>
            <person name="Cichocki N."/>
            <person name="Veneault-Fourrey C."/>
            <person name="LaButti K."/>
            <person name="Lindquist E.A."/>
            <person name="Lipzen A."/>
            <person name="Lundell T."/>
            <person name="Morin E."/>
            <person name="Murat C."/>
            <person name="Riley R."/>
            <person name="Ohm R."/>
            <person name="Sun H."/>
            <person name="Tunlid A."/>
            <person name="Henrissat B."/>
            <person name="Grigoriev I.V."/>
            <person name="Hibbett D.S."/>
            <person name="Martin F."/>
        </authorList>
    </citation>
    <scope>NUCLEOTIDE SEQUENCE [LARGE SCALE GENOMIC DNA]</scope>
    <source>
        <strain evidence="1 2">SS14</strain>
    </source>
</reference>
<dbReference type="HOGENOM" id="CLU_2251788_0_0_1"/>
<name>A0A0C9UZY6_SPHS4</name>
<dbReference type="EMBL" id="KN837144">
    <property type="protein sequence ID" value="KIJ40399.1"/>
    <property type="molecule type" value="Genomic_DNA"/>
</dbReference>
<gene>
    <name evidence="1" type="ORF">M422DRAFT_256631</name>
</gene>
<organism evidence="1 2">
    <name type="scientific">Sphaerobolus stellatus (strain SS14)</name>
    <dbReference type="NCBI Taxonomy" id="990650"/>
    <lineage>
        <taxon>Eukaryota</taxon>
        <taxon>Fungi</taxon>
        <taxon>Dikarya</taxon>
        <taxon>Basidiomycota</taxon>
        <taxon>Agaricomycotina</taxon>
        <taxon>Agaricomycetes</taxon>
        <taxon>Phallomycetidae</taxon>
        <taxon>Geastrales</taxon>
        <taxon>Sphaerobolaceae</taxon>
        <taxon>Sphaerobolus</taxon>
    </lineage>
</organism>
<evidence type="ECO:0000313" key="2">
    <source>
        <dbReference type="Proteomes" id="UP000054279"/>
    </source>
</evidence>
<dbReference type="Proteomes" id="UP000054279">
    <property type="component" value="Unassembled WGS sequence"/>
</dbReference>
<sequence length="104" mass="10923">MGYNIRQFVQKRQNATVAKFSCARVAPTNPAVAPPKAPPQFPYTVEGDSCTTKISDGGALSLLHKLSICRGAAALTRRVALPLQAYALLLGARHDGITSASVSA</sequence>